<dbReference type="GO" id="GO:0019229">
    <property type="term" value="P:regulation of vasoconstriction"/>
    <property type="evidence" value="ECO:0007669"/>
    <property type="project" value="UniProtKB-UniRule"/>
</dbReference>
<gene>
    <name evidence="14" type="ORF">GDO78_000512</name>
</gene>
<dbReference type="GO" id="GO:0019722">
    <property type="term" value="P:calcium-mediated signaling"/>
    <property type="evidence" value="ECO:0007669"/>
    <property type="project" value="TreeGrafter"/>
</dbReference>
<keyword evidence="6" id="KW-1015">Disulfide bond</keyword>
<dbReference type="EMBL" id="WNTK01000001">
    <property type="protein sequence ID" value="KAG9492029.1"/>
    <property type="molecule type" value="Genomic_DNA"/>
</dbReference>
<comment type="function">
    <text evidence="10">Receptor for angiotensin II, a vasoconstricting peptide, which acts as a key regulator of blood pressure and sodium retention by the kidney. The activated receptor in turn couples to G-alpha proteins G(q) (GNAQ, GNA11, GNA14 or GNA15) and thus activates phospholipase C and increases the cytosolic Ca(2+) concentrations, which in turn triggers cellular responses such as stimulation of protein kinase C.</text>
</comment>
<protein>
    <recommendedName>
        <fullName evidence="12">Type-1 angiotensin II receptor</fullName>
    </recommendedName>
</protein>
<feature type="transmembrane region" description="Helical" evidence="12">
    <location>
        <begin position="69"/>
        <end position="88"/>
    </location>
</feature>
<proteinExistence type="inferred from homology"/>
<dbReference type="PRINTS" id="PR00237">
    <property type="entry name" value="GPCRRHODOPSN"/>
</dbReference>
<dbReference type="SUPFAM" id="SSF81321">
    <property type="entry name" value="Family A G protein-coupled receptor-like"/>
    <property type="match status" value="1"/>
</dbReference>
<evidence type="ECO:0000256" key="4">
    <source>
        <dbReference type="ARBA" id="ARBA00023040"/>
    </source>
</evidence>
<keyword evidence="12" id="KW-1003">Cell membrane</keyword>
<keyword evidence="7 11" id="KW-0675">Receptor</keyword>
<evidence type="ECO:0000256" key="7">
    <source>
        <dbReference type="ARBA" id="ARBA00023170"/>
    </source>
</evidence>
<feature type="transmembrane region" description="Helical" evidence="12">
    <location>
        <begin position="109"/>
        <end position="130"/>
    </location>
</feature>
<name>A0A8J6FSJ3_ELECQ</name>
<dbReference type="GO" id="GO:0006955">
    <property type="term" value="P:immune response"/>
    <property type="evidence" value="ECO:0007669"/>
    <property type="project" value="TreeGrafter"/>
</dbReference>
<dbReference type="GO" id="GO:0030593">
    <property type="term" value="P:neutrophil chemotaxis"/>
    <property type="evidence" value="ECO:0007669"/>
    <property type="project" value="TreeGrafter"/>
</dbReference>
<evidence type="ECO:0000256" key="6">
    <source>
        <dbReference type="ARBA" id="ARBA00023157"/>
    </source>
</evidence>
<evidence type="ECO:0000313" key="15">
    <source>
        <dbReference type="Proteomes" id="UP000770717"/>
    </source>
</evidence>
<dbReference type="InterPro" id="IPR050119">
    <property type="entry name" value="CCR1-9-like"/>
</dbReference>
<evidence type="ECO:0000256" key="5">
    <source>
        <dbReference type="ARBA" id="ARBA00023136"/>
    </source>
</evidence>
<dbReference type="PRINTS" id="PR00635">
    <property type="entry name" value="ANGIOTENSN1R"/>
</dbReference>
<feature type="transmembrane region" description="Helical" evidence="12">
    <location>
        <begin position="29"/>
        <end position="49"/>
    </location>
</feature>
<dbReference type="PRINTS" id="PR00241">
    <property type="entry name" value="ANGIOTENSINR"/>
</dbReference>
<evidence type="ECO:0000256" key="12">
    <source>
        <dbReference type="RuleBase" id="RU368058"/>
    </source>
</evidence>
<keyword evidence="4 11" id="KW-0297">G-protein coupled receptor</keyword>
<comment type="function">
    <text evidence="12">Receptor for angiotensin II, a vasoconstricting peptide, which acts as a key regulator of blood pressure and sodium retention by the kidney. The activated receptor in turn couples to G-alpha proteins G(q) and thus activates phospholipase C and increases the cytosolic Ca(2+) concentrations, which in turn triggers cellular responses such as stimulation of protein kinase C.</text>
</comment>
<reference evidence="14" key="1">
    <citation type="thesis" date="2020" institute="ProQuest LLC" country="789 East Eisenhower Parkway, Ann Arbor, MI, USA">
        <title>Comparative Genomics and Chromosome Evolution.</title>
        <authorList>
            <person name="Mudd A.B."/>
        </authorList>
    </citation>
    <scope>NUCLEOTIDE SEQUENCE</scope>
    <source>
        <strain evidence="14">HN-11 Male</strain>
        <tissue evidence="14">Kidney and liver</tissue>
    </source>
</reference>
<dbReference type="PANTHER" id="PTHR10489">
    <property type="entry name" value="CELL ADHESION MOLECULE"/>
    <property type="match status" value="1"/>
</dbReference>
<dbReference type="PANTHER" id="PTHR10489:SF949">
    <property type="entry name" value="TYPE-1 ANGIOTENSIN II RECEPTOR"/>
    <property type="match status" value="1"/>
</dbReference>
<dbReference type="InterPro" id="IPR000190">
    <property type="entry name" value="ATII_AT1_rcpt"/>
</dbReference>
<dbReference type="GO" id="GO:0009897">
    <property type="term" value="C:external side of plasma membrane"/>
    <property type="evidence" value="ECO:0007669"/>
    <property type="project" value="TreeGrafter"/>
</dbReference>
<dbReference type="InterPro" id="IPR017452">
    <property type="entry name" value="GPCR_Rhodpsn_7TM"/>
</dbReference>
<evidence type="ECO:0000256" key="2">
    <source>
        <dbReference type="ARBA" id="ARBA00022692"/>
    </source>
</evidence>
<organism evidence="14 15">
    <name type="scientific">Eleutherodactylus coqui</name>
    <name type="common">Puerto Rican coqui</name>
    <dbReference type="NCBI Taxonomy" id="57060"/>
    <lineage>
        <taxon>Eukaryota</taxon>
        <taxon>Metazoa</taxon>
        <taxon>Chordata</taxon>
        <taxon>Craniata</taxon>
        <taxon>Vertebrata</taxon>
        <taxon>Euteleostomi</taxon>
        <taxon>Amphibia</taxon>
        <taxon>Batrachia</taxon>
        <taxon>Anura</taxon>
        <taxon>Neobatrachia</taxon>
        <taxon>Hyloidea</taxon>
        <taxon>Eleutherodactylidae</taxon>
        <taxon>Eleutherodactylinae</taxon>
        <taxon>Eleutherodactylus</taxon>
        <taxon>Eleutherodactylus</taxon>
    </lineage>
</organism>
<dbReference type="Proteomes" id="UP000770717">
    <property type="component" value="Unassembled WGS sequence"/>
</dbReference>
<evidence type="ECO:0000256" key="3">
    <source>
        <dbReference type="ARBA" id="ARBA00022989"/>
    </source>
</evidence>
<dbReference type="GO" id="GO:0016493">
    <property type="term" value="F:C-C chemokine receptor activity"/>
    <property type="evidence" value="ECO:0007669"/>
    <property type="project" value="TreeGrafter"/>
</dbReference>
<dbReference type="GO" id="GO:0007204">
    <property type="term" value="P:positive regulation of cytosolic calcium ion concentration"/>
    <property type="evidence" value="ECO:0007669"/>
    <property type="project" value="TreeGrafter"/>
</dbReference>
<keyword evidence="3 12" id="KW-1133">Transmembrane helix</keyword>
<evidence type="ECO:0000256" key="9">
    <source>
        <dbReference type="ARBA" id="ARBA00023224"/>
    </source>
</evidence>
<evidence type="ECO:0000256" key="10">
    <source>
        <dbReference type="ARBA" id="ARBA00046119"/>
    </source>
</evidence>
<comment type="similarity">
    <text evidence="11">Belongs to the G-protein coupled receptor 1 family.</text>
</comment>
<feature type="transmembrane region" description="Helical" evidence="12">
    <location>
        <begin position="202"/>
        <end position="226"/>
    </location>
</feature>
<comment type="caution">
    <text evidence="14">The sequence shown here is derived from an EMBL/GenBank/DDBJ whole genome shotgun (WGS) entry which is preliminary data.</text>
</comment>
<dbReference type="Gene3D" id="1.20.1070.10">
    <property type="entry name" value="Rhodopsin 7-helix transmembrane proteins"/>
    <property type="match status" value="1"/>
</dbReference>
<dbReference type="PROSITE" id="PS00237">
    <property type="entry name" value="G_PROTEIN_RECEP_F1_1"/>
    <property type="match status" value="1"/>
</dbReference>
<dbReference type="Pfam" id="PF00001">
    <property type="entry name" value="7tm_1"/>
    <property type="match status" value="1"/>
</dbReference>
<sequence length="288" mass="32737">MLIFITGVVGNMIILVGLTCLHKTSVANIYIVNLAIADLFFLTTLPLWAVDLAGKYKWIFGSTMCKLCGVMSTVNMYASIFLITCLSIDRYFCIVCPMESLKKRTLIKARIVALLIWISAFVMSSPSMYFRQTYYSHYSRQIICGMRYPPNSLFWPIFLDSMKYVVGFVIPFLVQGICYCMIYKIILESAKNKVKKSKSDKILKVVVSMVLAFLICWLPLHILNIFKWLARFGIITNCGTIHSLNVVIPFTLCAAFSNSCVNPVLYCFAGKRFQRQFVKALKGSINRS</sequence>
<dbReference type="PROSITE" id="PS50262">
    <property type="entry name" value="G_PROTEIN_RECEP_F1_2"/>
    <property type="match status" value="1"/>
</dbReference>
<dbReference type="OrthoDB" id="8804420at2759"/>
<keyword evidence="15" id="KW-1185">Reference proteome</keyword>
<dbReference type="GO" id="GO:0001596">
    <property type="term" value="F:angiotensin type I receptor activity"/>
    <property type="evidence" value="ECO:0007669"/>
    <property type="project" value="UniProtKB-UniRule"/>
</dbReference>
<feature type="non-terminal residue" evidence="14">
    <location>
        <position position="288"/>
    </location>
</feature>
<feature type="transmembrane region" description="Helical" evidence="12">
    <location>
        <begin position="246"/>
        <end position="269"/>
    </location>
</feature>
<dbReference type="InterPro" id="IPR000276">
    <property type="entry name" value="GPCR_Rhodpsn"/>
</dbReference>
<keyword evidence="5 12" id="KW-0472">Membrane</keyword>
<feature type="domain" description="G-protein coupled receptors family 1 profile" evidence="13">
    <location>
        <begin position="10"/>
        <end position="266"/>
    </location>
</feature>
<evidence type="ECO:0000313" key="14">
    <source>
        <dbReference type="EMBL" id="KAG9492029.1"/>
    </source>
</evidence>
<feature type="transmembrane region" description="Helical" evidence="12">
    <location>
        <begin position="164"/>
        <end position="182"/>
    </location>
</feature>
<evidence type="ECO:0000256" key="11">
    <source>
        <dbReference type="RuleBase" id="RU000688"/>
    </source>
</evidence>
<keyword evidence="9 11" id="KW-0807">Transducer</keyword>
<comment type="subcellular location">
    <subcellularLocation>
        <location evidence="12">Cell membrane</location>
        <topology evidence="12">Multi-pass membrane protein</topology>
    </subcellularLocation>
    <subcellularLocation>
        <location evidence="1">Membrane</location>
        <topology evidence="1">Multi-pass membrane protein</topology>
    </subcellularLocation>
</comment>
<evidence type="ECO:0000256" key="8">
    <source>
        <dbReference type="ARBA" id="ARBA00023180"/>
    </source>
</evidence>
<evidence type="ECO:0000256" key="1">
    <source>
        <dbReference type="ARBA" id="ARBA00004141"/>
    </source>
</evidence>
<dbReference type="InterPro" id="IPR000248">
    <property type="entry name" value="ATII_rcpt"/>
</dbReference>
<keyword evidence="8" id="KW-0325">Glycoprotein</keyword>
<keyword evidence="2 11" id="KW-0812">Transmembrane</keyword>
<dbReference type="GO" id="GO:0004945">
    <property type="term" value="F:angiotensin type II receptor activity"/>
    <property type="evidence" value="ECO:0007669"/>
    <property type="project" value="UniProtKB-UniRule"/>
</dbReference>
<evidence type="ECO:0000259" key="13">
    <source>
        <dbReference type="PROSITE" id="PS50262"/>
    </source>
</evidence>
<dbReference type="AlphaFoldDB" id="A0A8J6FSJ3"/>
<feature type="transmembrane region" description="Helical" evidence="12">
    <location>
        <begin position="6"/>
        <end position="22"/>
    </location>
</feature>
<dbReference type="GO" id="GO:0019957">
    <property type="term" value="F:C-C chemokine binding"/>
    <property type="evidence" value="ECO:0007669"/>
    <property type="project" value="TreeGrafter"/>
</dbReference>
<accession>A0A8J6FSJ3</accession>